<dbReference type="GO" id="GO:0004190">
    <property type="term" value="F:aspartic-type endopeptidase activity"/>
    <property type="evidence" value="ECO:0007669"/>
    <property type="project" value="InterPro"/>
</dbReference>
<feature type="compositionally biased region" description="Polar residues" evidence="1">
    <location>
        <begin position="645"/>
        <end position="671"/>
    </location>
</feature>
<reference evidence="2 3" key="1">
    <citation type="journal article" date="2013" name="BMC Genomics">
        <title>The genome and transcriptome of the pine saprophyte Ophiostoma piceae, and a comparison with the bark beetle-associated pine pathogen Grosmannia clavigera.</title>
        <authorList>
            <person name="Haridas S."/>
            <person name="Wang Y."/>
            <person name="Lim L."/>
            <person name="Massoumi Alamouti S."/>
            <person name="Jackman S."/>
            <person name="Docking R."/>
            <person name="Robertson G."/>
            <person name="Birol I."/>
            <person name="Bohlmann J."/>
            <person name="Breuil C."/>
        </authorList>
    </citation>
    <scope>NUCLEOTIDE SEQUENCE [LARGE SCALE GENOMIC DNA]</scope>
    <source>
        <strain evidence="2 3">UAMH 11346</strain>
    </source>
</reference>
<dbReference type="InterPro" id="IPR032675">
    <property type="entry name" value="LRR_dom_sf"/>
</dbReference>
<evidence type="ECO:0000256" key="1">
    <source>
        <dbReference type="SAM" id="MobiDB-lite"/>
    </source>
</evidence>
<organism evidence="2 3">
    <name type="scientific">Ophiostoma piceae (strain UAMH 11346)</name>
    <name type="common">Sap stain fungus</name>
    <dbReference type="NCBI Taxonomy" id="1262450"/>
    <lineage>
        <taxon>Eukaryota</taxon>
        <taxon>Fungi</taxon>
        <taxon>Dikarya</taxon>
        <taxon>Ascomycota</taxon>
        <taxon>Pezizomycotina</taxon>
        <taxon>Sordariomycetes</taxon>
        <taxon>Sordariomycetidae</taxon>
        <taxon>Ophiostomatales</taxon>
        <taxon>Ophiostomataceae</taxon>
        <taxon>Ophiostoma</taxon>
    </lineage>
</organism>
<dbReference type="Proteomes" id="UP000016923">
    <property type="component" value="Unassembled WGS sequence"/>
</dbReference>
<protein>
    <submittedName>
        <fullName evidence="2">Leucine rich repeat domain containing protein</fullName>
    </submittedName>
</protein>
<accession>S3C495</accession>
<sequence length="827" mass="91141">MMASLPSYEEAVSGGHWLDLAAPYMSIRCYSKLCRVSRRFHSQFSPRLWNDPLQVARHLGLHPNDDLRWLAYFITRHAKTVRRSTRKLVTSLDFRAFAVDTPVLVAGASGQSFTELLQQVGVLFPAARCILIGGKTSYDPVDLGRLLKPDAYPEDGSVPMPLLLDVSHCGLPLPNNFFHLSYWRQLVFLDMSHLPGSLKGIIKSGTFSRGALPNLRILKLRGRGLTEESFAPIAEFSKSRVWSLNLCQNKLTDASAHTLLPQCFGADDLTVDYGRSEVEGKLLNLKHNSGSELPPVWRGWLSYIQETPSSGAFSHPDRYLADAPVYDYEIGRQSRLAGHERLQSDSTEDIKIALAGGLGCPIPNWHDARDTDICKLPSSLTHLHLSGNPSFTAEGVETVFRRSRGHIRHFDCASPAIPTYHAQPRNSKPSLKVKQLKLAGILGRSHVFRPVFASNLQSLRIHHSLVTHIPTLLDADPARSPLTALQYAETVLRERAELAYPLNFVPDLNPRLQSLTLTRLPRVSSGPLIGSLIQLFISASDQETAIRHTAASLSRRSPTMLRGLRHIRLEFDPWPRRSDDHDAASALDSLDAGALLDSGADDFSFFKNPVASSSSSASTSTAVSAFAYSTPKQPAPRRDPAESSPAVTGQSNSSADATSQPARAQSGKQSVRLSHYPLPGAISADSEYVCEIVSLDDDGKRYSQTHSRAVDAYMANLAEPSLRTNIRPATPDQVKAGVPMGVCVYNLAWDAIVWLESGLTAFATTDNNNNNAKMKNVVDAIRQFRAKTKAEYTASVEVSRLLSQHGDNRRTSAPTHRHWMGKLELMF</sequence>
<dbReference type="EMBL" id="KE148150">
    <property type="protein sequence ID" value="EPE07622.1"/>
    <property type="molecule type" value="Genomic_DNA"/>
</dbReference>
<dbReference type="GO" id="GO:0006508">
    <property type="term" value="P:proteolysis"/>
    <property type="evidence" value="ECO:0007669"/>
    <property type="project" value="InterPro"/>
</dbReference>
<dbReference type="PROSITE" id="PS00141">
    <property type="entry name" value="ASP_PROTEASE"/>
    <property type="match status" value="1"/>
</dbReference>
<proteinExistence type="predicted"/>
<dbReference type="HOGENOM" id="CLU_021422_1_0_1"/>
<dbReference type="OMA" id="IFAPRIW"/>
<feature type="region of interest" description="Disordered" evidence="1">
    <location>
        <begin position="628"/>
        <end position="671"/>
    </location>
</feature>
<keyword evidence="3" id="KW-1185">Reference proteome</keyword>
<dbReference type="VEuPathDB" id="FungiDB:F503_00344"/>
<dbReference type="AlphaFoldDB" id="S3C495"/>
<dbReference type="Gene3D" id="3.80.10.10">
    <property type="entry name" value="Ribonuclease Inhibitor"/>
    <property type="match status" value="1"/>
</dbReference>
<name>S3C495_OPHP1</name>
<evidence type="ECO:0000313" key="3">
    <source>
        <dbReference type="Proteomes" id="UP000016923"/>
    </source>
</evidence>
<dbReference type="eggNOG" id="ENOG502S6PB">
    <property type="taxonomic scope" value="Eukaryota"/>
</dbReference>
<dbReference type="InterPro" id="IPR001969">
    <property type="entry name" value="Aspartic_peptidase_AS"/>
</dbReference>
<evidence type="ECO:0000313" key="2">
    <source>
        <dbReference type="EMBL" id="EPE07622.1"/>
    </source>
</evidence>
<gene>
    <name evidence="2" type="ORF">F503_00344</name>
</gene>
<dbReference type="OrthoDB" id="5213490at2759"/>
<dbReference type="SUPFAM" id="SSF52047">
    <property type="entry name" value="RNI-like"/>
    <property type="match status" value="1"/>
</dbReference>